<feature type="domain" description="R3H" evidence="4">
    <location>
        <begin position="441"/>
        <end position="506"/>
    </location>
</feature>
<dbReference type="PROSITE" id="PS51061">
    <property type="entry name" value="R3H"/>
    <property type="match status" value="1"/>
</dbReference>
<evidence type="ECO:0000313" key="6">
    <source>
        <dbReference type="Proteomes" id="UP000003374"/>
    </source>
</evidence>
<dbReference type="HOGENOM" id="CLU_022515_2_0_6"/>
<gene>
    <name evidence="5" type="ORF">NB231_11994</name>
</gene>
<dbReference type="InterPro" id="IPR027417">
    <property type="entry name" value="P-loop_NTPase"/>
</dbReference>
<organism evidence="5 6">
    <name type="scientific">Nitrococcus mobilis Nb-231</name>
    <dbReference type="NCBI Taxonomy" id="314278"/>
    <lineage>
        <taxon>Bacteria</taxon>
        <taxon>Pseudomonadati</taxon>
        <taxon>Pseudomonadota</taxon>
        <taxon>Gammaproteobacteria</taxon>
        <taxon>Chromatiales</taxon>
        <taxon>Ectothiorhodospiraceae</taxon>
        <taxon>Nitrococcus</taxon>
    </lineage>
</organism>
<dbReference type="EMBL" id="AAOF01000003">
    <property type="protein sequence ID" value="EAR22457.1"/>
    <property type="molecule type" value="Genomic_DNA"/>
</dbReference>
<dbReference type="PANTHER" id="PTHR20953:SF3">
    <property type="entry name" value="P-LOOP CONTAINING NUCLEOSIDE TRIPHOSPHATE HYDROLASES SUPERFAMILY PROTEIN"/>
    <property type="match status" value="1"/>
</dbReference>
<dbReference type="OrthoDB" id="9768243at2"/>
<dbReference type="Gene3D" id="3.40.50.300">
    <property type="entry name" value="P-loop containing nucleotide triphosphate hydrolases"/>
    <property type="match status" value="1"/>
</dbReference>
<protein>
    <submittedName>
        <fullName evidence="5">Single-stranded nucleic acid binding R3H</fullName>
    </submittedName>
</protein>
<evidence type="ECO:0000256" key="2">
    <source>
        <dbReference type="ARBA" id="ARBA00022840"/>
    </source>
</evidence>
<dbReference type="GO" id="GO:0003676">
    <property type="term" value="F:nucleic acid binding"/>
    <property type="evidence" value="ECO:0007669"/>
    <property type="project" value="UniProtKB-UniRule"/>
</dbReference>
<dbReference type="GO" id="GO:0005524">
    <property type="term" value="F:ATP binding"/>
    <property type="evidence" value="ECO:0007669"/>
    <property type="project" value="UniProtKB-KW"/>
</dbReference>
<dbReference type="InterPro" id="IPR001374">
    <property type="entry name" value="R3H_dom"/>
</dbReference>
<dbReference type="Pfam" id="PF01424">
    <property type="entry name" value="R3H"/>
    <property type="match status" value="1"/>
</dbReference>
<evidence type="ECO:0000256" key="1">
    <source>
        <dbReference type="ARBA" id="ARBA00022741"/>
    </source>
</evidence>
<dbReference type="InterPro" id="IPR045735">
    <property type="entry name" value="Spore_III_AA_AAA+_ATPase"/>
</dbReference>
<dbReference type="SMART" id="SM00382">
    <property type="entry name" value="AAA"/>
    <property type="match status" value="1"/>
</dbReference>
<feature type="region of interest" description="Disordered" evidence="3">
    <location>
        <begin position="312"/>
        <end position="349"/>
    </location>
</feature>
<dbReference type="InterPro" id="IPR058670">
    <property type="entry name" value="PTPase_dom"/>
</dbReference>
<feature type="region of interest" description="Disordered" evidence="3">
    <location>
        <begin position="489"/>
        <end position="513"/>
    </location>
</feature>
<accession>A4BPF6</accession>
<dbReference type="Pfam" id="PF25516">
    <property type="entry name" value="PTPase"/>
    <property type="match status" value="1"/>
</dbReference>
<dbReference type="Gene3D" id="3.30.1370.50">
    <property type="entry name" value="R3H-like domain"/>
    <property type="match status" value="1"/>
</dbReference>
<dbReference type="SMART" id="SM00393">
    <property type="entry name" value="R3H"/>
    <property type="match status" value="1"/>
</dbReference>
<evidence type="ECO:0000259" key="4">
    <source>
        <dbReference type="PROSITE" id="PS51061"/>
    </source>
</evidence>
<evidence type="ECO:0000256" key="3">
    <source>
        <dbReference type="SAM" id="MobiDB-lite"/>
    </source>
</evidence>
<dbReference type="SUPFAM" id="SSF52540">
    <property type="entry name" value="P-loop containing nucleoside triphosphate hydrolases"/>
    <property type="match status" value="1"/>
</dbReference>
<sequence>MTVFTETDDLERLLRILPQPLQSAITALPSSELLEIVLDLGRRPQARLIQGALDLAGTPVTRLDLERITSTVGPFTADNRAGIEGTLHRVAAIRNRTGTVVGLTLRVGRAVFGTIDAIHDLIAQGGSLLLLGPPGIGKTTRLREIARVLADECARRVIVIDTSNEIAGDGDIPHPGIGCARRMQVAHPDRQHRVMIEAVENHMPEVIIVDEIGTSAEAAAARTIAERGVQLIGTAHGTTLENLVLNPTLADLVGGVQTVTLSDEEARARGTQKTVSERCGPPTFDAVVEIVDRERLLIHRDAGRAVDAILSGLPANGQSRGGGNVSSETQRPPPQSQPPEHPRPLATLQRSGERLVRIYAYAISRDSVEKVIRDLRLNARTVPRAEQADLALALRARAADPRLRRLLAATSIPLHQVKRNSTAQIRRLLRDLFNVVPGLEEETVDEAAREAEQAAQRVLAQGIAVELTPRSAPIRRMQHRIAMRHRLLAESAGSDPQRRLVLHPGSEEDSYEK</sequence>
<dbReference type="InterPro" id="IPR003593">
    <property type="entry name" value="AAA+_ATPase"/>
</dbReference>
<keyword evidence="6" id="KW-1185">Reference proteome</keyword>
<dbReference type="RefSeq" id="WP_005002844.1">
    <property type="nucleotide sequence ID" value="NZ_CH672427.1"/>
</dbReference>
<reference evidence="5 6" key="1">
    <citation type="submission" date="2006-02" db="EMBL/GenBank/DDBJ databases">
        <authorList>
            <person name="Waterbury J."/>
            <person name="Ferriera S."/>
            <person name="Johnson J."/>
            <person name="Kravitz S."/>
            <person name="Halpern A."/>
            <person name="Remington K."/>
            <person name="Beeson K."/>
            <person name="Tran B."/>
            <person name="Rogers Y.-H."/>
            <person name="Friedman R."/>
            <person name="Venter J.C."/>
        </authorList>
    </citation>
    <scope>NUCLEOTIDE SEQUENCE [LARGE SCALE GENOMIC DNA]</scope>
    <source>
        <strain evidence="5 6">Nb-231</strain>
    </source>
</reference>
<comment type="caution">
    <text evidence="5">The sequence shown here is derived from an EMBL/GenBank/DDBJ whole genome shotgun (WGS) entry which is preliminary data.</text>
</comment>
<dbReference type="CDD" id="cd00009">
    <property type="entry name" value="AAA"/>
    <property type="match status" value="1"/>
</dbReference>
<keyword evidence="1" id="KW-0547">Nucleotide-binding</keyword>
<dbReference type="AlphaFoldDB" id="A4BPF6"/>
<name>A4BPF6_9GAMM</name>
<dbReference type="PANTHER" id="PTHR20953">
    <property type="entry name" value="KINASE-RELATED"/>
    <property type="match status" value="1"/>
</dbReference>
<dbReference type="InterPro" id="IPR036867">
    <property type="entry name" value="R3H_dom_sf"/>
</dbReference>
<dbReference type="STRING" id="314278.NB231_11994"/>
<evidence type="ECO:0000313" key="5">
    <source>
        <dbReference type="EMBL" id="EAR22457.1"/>
    </source>
</evidence>
<proteinExistence type="predicted"/>
<dbReference type="eggNOG" id="COG3854">
    <property type="taxonomic scope" value="Bacteria"/>
</dbReference>
<dbReference type="Proteomes" id="UP000003374">
    <property type="component" value="Unassembled WGS sequence"/>
</dbReference>
<dbReference type="Pfam" id="PF19568">
    <property type="entry name" value="Spore_III_AA"/>
    <property type="match status" value="1"/>
</dbReference>
<keyword evidence="2" id="KW-0067">ATP-binding</keyword>